<dbReference type="InterPro" id="IPR014729">
    <property type="entry name" value="Rossmann-like_a/b/a_fold"/>
</dbReference>
<dbReference type="SUPFAM" id="SSF47323">
    <property type="entry name" value="Anticodon-binding domain of a subclass of class I aminoacyl-tRNA synthetases"/>
    <property type="match status" value="1"/>
</dbReference>
<dbReference type="PANTHER" id="PTHR11956">
    <property type="entry name" value="ARGINYL-TRNA SYNTHETASE"/>
    <property type="match status" value="1"/>
</dbReference>
<feature type="short sequence motif" description="'HIGH' region" evidence="10">
    <location>
        <begin position="132"/>
        <end position="142"/>
    </location>
</feature>
<dbReference type="InterPro" id="IPR008909">
    <property type="entry name" value="DALR_anticod-bd"/>
</dbReference>
<dbReference type="EMBL" id="BAMX01000010">
    <property type="protein sequence ID" value="GAN65561.1"/>
    <property type="molecule type" value="Genomic_DNA"/>
</dbReference>
<dbReference type="AlphaFoldDB" id="A0A2Z5ZFT4"/>
<dbReference type="FunFam" id="1.10.730.10:FF:000008">
    <property type="entry name" value="Arginine--tRNA ligase"/>
    <property type="match status" value="1"/>
</dbReference>
<dbReference type="Proteomes" id="UP000270034">
    <property type="component" value="Chromosome"/>
</dbReference>
<dbReference type="KEGG" id="aot:AcetOri_orf01879"/>
<feature type="domain" description="Arginyl tRNA synthetase N-terminal" evidence="13">
    <location>
        <begin position="9"/>
        <end position="95"/>
    </location>
</feature>
<dbReference type="HAMAP" id="MF_00123">
    <property type="entry name" value="Arg_tRNA_synth"/>
    <property type="match status" value="1"/>
</dbReference>
<evidence type="ECO:0000256" key="4">
    <source>
        <dbReference type="ARBA" id="ARBA00022598"/>
    </source>
</evidence>
<keyword evidence="7 10" id="KW-0648">Protein biosynthesis</keyword>
<accession>A0A2Z5ZFT4</accession>
<dbReference type="SUPFAM" id="SSF52374">
    <property type="entry name" value="Nucleotidylyl transferase"/>
    <property type="match status" value="1"/>
</dbReference>
<keyword evidence="4 10" id="KW-0436">Ligase</keyword>
<dbReference type="Pfam" id="PF03485">
    <property type="entry name" value="Arg_tRNA_synt_N"/>
    <property type="match status" value="1"/>
</dbReference>
<dbReference type="InterPro" id="IPR036695">
    <property type="entry name" value="Arg-tRNA-synth_N_sf"/>
</dbReference>
<dbReference type="EMBL" id="AP018515">
    <property type="protein sequence ID" value="BBC79602.1"/>
    <property type="molecule type" value="Genomic_DNA"/>
</dbReference>
<keyword evidence="6 10" id="KW-0067">ATP-binding</keyword>
<evidence type="ECO:0000313" key="14">
    <source>
        <dbReference type="EMBL" id="BBC79602.1"/>
    </source>
</evidence>
<keyword evidence="3 10" id="KW-0963">Cytoplasm</keyword>
<gene>
    <name evidence="10" type="primary">argS</name>
    <name evidence="15" type="ORF">Abor_010_124</name>
    <name evidence="14" type="ORF">AcetOrient_orf01879</name>
</gene>
<dbReference type="NCBIfam" id="TIGR00456">
    <property type="entry name" value="argS"/>
    <property type="match status" value="1"/>
</dbReference>
<evidence type="ECO:0000259" key="12">
    <source>
        <dbReference type="SMART" id="SM00836"/>
    </source>
</evidence>
<dbReference type="SMART" id="SM00836">
    <property type="entry name" value="DALR_1"/>
    <property type="match status" value="1"/>
</dbReference>
<proteinExistence type="inferred from homology"/>
<evidence type="ECO:0000313" key="15">
    <source>
        <dbReference type="EMBL" id="GAN65561.1"/>
    </source>
</evidence>
<dbReference type="InterPro" id="IPR001278">
    <property type="entry name" value="Arg-tRNA-ligase"/>
</dbReference>
<dbReference type="GO" id="GO:0005524">
    <property type="term" value="F:ATP binding"/>
    <property type="evidence" value="ECO:0007669"/>
    <property type="project" value="UniProtKB-UniRule"/>
</dbReference>
<dbReference type="Gene3D" id="1.10.730.10">
    <property type="entry name" value="Isoleucyl-tRNA Synthetase, Domain 1"/>
    <property type="match status" value="1"/>
</dbReference>
<dbReference type="Gene3D" id="3.40.50.620">
    <property type="entry name" value="HUPs"/>
    <property type="match status" value="1"/>
</dbReference>
<evidence type="ECO:0000259" key="13">
    <source>
        <dbReference type="SMART" id="SM01016"/>
    </source>
</evidence>
<sequence length="597" mass="64784">MRMSECLFQRYRHHVLAAVQGLLPDVPEETLARIEVTPTRDPSHGDMATNAALLLAKAARRKPADIAADLVAALAGVEGVAKVAAAGPGFVNITLSPAVLRSVLPQVLAVGEAYGNSQAGQGVRTNVEYVSANPTGPMHVGHCRGAVVGDALANLLAKAGFDVTKEFYINDAGTQVKALAWATYWRYLQALGTTLSEEEFAALTPNGLQYKGEYLIPVAEALVAEFGGKLAEDGARPAPEKTWLETVRGFAVAHMIAAIKEDLAALGVHHDVFTSEAQVLRDGIVEAAIDRLEKQGLLYEGVLEPPKGKLPDDWEEREQLLFRSTQFGDDVDRPLKKSDGTNTYFANDIGYHADKAGRGAQVMIDIWGADHGGYVKRMKAAVRAVTNDTVPLEVVLCQIVHILRDGQPVKMSKRAGTFVTLRDLIDEVGKDAVRFTMLTRKSDAQMEFDLDLVVAQQRDNPVFYVQYAHARCRSVLRAAQEDGAYGATTPEALAPVALDALSSDAEMALIRRIAEWPRLVEAAAHAREPHRIAFYLAELAGDFHSLWNRGRDDTTLRFLQPDAPEASKARLALVAATATVIRSGLAVMGVEPVEEMR</sequence>
<evidence type="ECO:0000313" key="16">
    <source>
        <dbReference type="Proteomes" id="UP000032670"/>
    </source>
</evidence>
<organism evidence="14 17">
    <name type="scientific">Acetobacter orientalis</name>
    <dbReference type="NCBI Taxonomy" id="146474"/>
    <lineage>
        <taxon>Bacteria</taxon>
        <taxon>Pseudomonadati</taxon>
        <taxon>Pseudomonadota</taxon>
        <taxon>Alphaproteobacteria</taxon>
        <taxon>Acetobacterales</taxon>
        <taxon>Acetobacteraceae</taxon>
        <taxon>Acetobacter</taxon>
    </lineage>
</organism>
<evidence type="ECO:0000256" key="9">
    <source>
        <dbReference type="ARBA" id="ARBA00049339"/>
    </source>
</evidence>
<dbReference type="Proteomes" id="UP000032670">
    <property type="component" value="Unassembled WGS sequence"/>
</dbReference>
<dbReference type="InterPro" id="IPR035684">
    <property type="entry name" value="ArgRS_core"/>
</dbReference>
<dbReference type="InterPro" id="IPR005148">
    <property type="entry name" value="Arg-tRNA-synth_N"/>
</dbReference>
<comment type="catalytic activity">
    <reaction evidence="9 10">
        <text>tRNA(Arg) + L-arginine + ATP = L-arginyl-tRNA(Arg) + AMP + diphosphate</text>
        <dbReference type="Rhea" id="RHEA:20301"/>
        <dbReference type="Rhea" id="RHEA-COMP:9658"/>
        <dbReference type="Rhea" id="RHEA-COMP:9673"/>
        <dbReference type="ChEBI" id="CHEBI:30616"/>
        <dbReference type="ChEBI" id="CHEBI:32682"/>
        <dbReference type="ChEBI" id="CHEBI:33019"/>
        <dbReference type="ChEBI" id="CHEBI:78442"/>
        <dbReference type="ChEBI" id="CHEBI:78513"/>
        <dbReference type="ChEBI" id="CHEBI:456215"/>
        <dbReference type="EC" id="6.1.1.19"/>
    </reaction>
</comment>
<evidence type="ECO:0000256" key="1">
    <source>
        <dbReference type="ARBA" id="ARBA00004496"/>
    </source>
</evidence>
<dbReference type="InterPro" id="IPR001412">
    <property type="entry name" value="aa-tRNA-synth_I_CS"/>
</dbReference>
<feature type="domain" description="DALR anticodon binding" evidence="12">
    <location>
        <begin position="465"/>
        <end position="596"/>
    </location>
</feature>
<keyword evidence="8 10" id="KW-0030">Aminoacyl-tRNA synthetase</keyword>
<name>A0A2Z5ZFT4_9PROT</name>
<dbReference type="InterPro" id="IPR002300">
    <property type="entry name" value="aa-tRNA-synth_Ia"/>
</dbReference>
<evidence type="ECO:0000256" key="10">
    <source>
        <dbReference type="HAMAP-Rule" id="MF_00123"/>
    </source>
</evidence>
<dbReference type="GO" id="GO:0004814">
    <property type="term" value="F:arginine-tRNA ligase activity"/>
    <property type="evidence" value="ECO:0007669"/>
    <property type="project" value="UniProtKB-UniRule"/>
</dbReference>
<evidence type="ECO:0000256" key="11">
    <source>
        <dbReference type="RuleBase" id="RU363035"/>
    </source>
</evidence>
<dbReference type="InterPro" id="IPR009080">
    <property type="entry name" value="tRNAsynth_Ia_anticodon-bd"/>
</dbReference>
<dbReference type="Pfam" id="PF05746">
    <property type="entry name" value="DALR_1"/>
    <property type="match status" value="1"/>
</dbReference>
<dbReference type="Pfam" id="PF00750">
    <property type="entry name" value="tRNA-synt_1d"/>
    <property type="match status" value="1"/>
</dbReference>
<evidence type="ECO:0000256" key="6">
    <source>
        <dbReference type="ARBA" id="ARBA00022840"/>
    </source>
</evidence>
<evidence type="ECO:0000256" key="8">
    <source>
        <dbReference type="ARBA" id="ARBA00023146"/>
    </source>
</evidence>
<comment type="subcellular location">
    <subcellularLocation>
        <location evidence="1 10">Cytoplasm</location>
    </subcellularLocation>
</comment>
<dbReference type="Gene3D" id="3.30.1360.70">
    <property type="entry name" value="Arginyl tRNA synthetase N-terminal domain"/>
    <property type="match status" value="1"/>
</dbReference>
<dbReference type="EC" id="6.1.1.19" evidence="10"/>
<dbReference type="SUPFAM" id="SSF55190">
    <property type="entry name" value="Arginyl-tRNA synthetase (ArgRS), N-terminal 'additional' domain"/>
    <property type="match status" value="1"/>
</dbReference>
<evidence type="ECO:0000256" key="7">
    <source>
        <dbReference type="ARBA" id="ARBA00022917"/>
    </source>
</evidence>
<dbReference type="PRINTS" id="PR01038">
    <property type="entry name" value="TRNASYNTHARG"/>
</dbReference>
<evidence type="ECO:0000313" key="17">
    <source>
        <dbReference type="Proteomes" id="UP000270034"/>
    </source>
</evidence>
<keyword evidence="16" id="KW-1185">Reference proteome</keyword>
<reference evidence="15 16" key="1">
    <citation type="submission" date="2012-11" db="EMBL/GenBank/DDBJ databases">
        <title>Whole genome sequence of Acetobacter orientalis 21F-2.</title>
        <authorList>
            <person name="Azuma Y."/>
            <person name="Higashiura N."/>
            <person name="Hirakawa H."/>
            <person name="Matsushita K."/>
        </authorList>
    </citation>
    <scope>NUCLEOTIDE SEQUENCE [LARGE SCALE GENOMIC DNA]</scope>
    <source>
        <strain evidence="15 16">21F-2</strain>
    </source>
</reference>
<accession>A0A0D6NJI4</accession>
<protein>
    <recommendedName>
        <fullName evidence="10">Arginine--tRNA ligase</fullName>
        <ecNumber evidence="10">6.1.1.19</ecNumber>
    </recommendedName>
    <alternativeName>
        <fullName evidence="10">Arginyl-tRNA synthetase</fullName>
        <shortName evidence="10">ArgRS</shortName>
    </alternativeName>
</protein>
<dbReference type="STRING" id="1231341.Abor_010_124"/>
<dbReference type="GO" id="GO:0005737">
    <property type="term" value="C:cytoplasm"/>
    <property type="evidence" value="ECO:0007669"/>
    <property type="project" value="UniProtKB-SubCell"/>
</dbReference>
<dbReference type="SMART" id="SM01016">
    <property type="entry name" value="Arg_tRNA_synt_N"/>
    <property type="match status" value="1"/>
</dbReference>
<evidence type="ECO:0000256" key="2">
    <source>
        <dbReference type="ARBA" id="ARBA00005594"/>
    </source>
</evidence>
<keyword evidence="5 10" id="KW-0547">Nucleotide-binding</keyword>
<evidence type="ECO:0000256" key="3">
    <source>
        <dbReference type="ARBA" id="ARBA00022490"/>
    </source>
</evidence>
<dbReference type="CDD" id="cd00671">
    <property type="entry name" value="ArgRS_core"/>
    <property type="match status" value="1"/>
</dbReference>
<evidence type="ECO:0000256" key="5">
    <source>
        <dbReference type="ARBA" id="ARBA00022741"/>
    </source>
</evidence>
<reference evidence="14 17" key="2">
    <citation type="submission" date="2018-02" db="EMBL/GenBank/DDBJ databases">
        <title>Acetobacter orientalis genome.</title>
        <authorList>
            <person name="Nakashima N."/>
            <person name="Tamura T."/>
        </authorList>
    </citation>
    <scope>NUCLEOTIDE SEQUENCE [LARGE SCALE GENOMIC DNA]</scope>
    <source>
        <strain evidence="14 17">FAN1</strain>
    </source>
</reference>
<comment type="similarity">
    <text evidence="2 10 11">Belongs to the class-I aminoacyl-tRNA synthetase family.</text>
</comment>
<dbReference type="GO" id="GO:0006420">
    <property type="term" value="P:arginyl-tRNA aminoacylation"/>
    <property type="evidence" value="ECO:0007669"/>
    <property type="project" value="UniProtKB-UniRule"/>
</dbReference>
<dbReference type="PROSITE" id="PS00178">
    <property type="entry name" value="AA_TRNA_LIGASE_I"/>
    <property type="match status" value="1"/>
</dbReference>
<dbReference type="PANTHER" id="PTHR11956:SF5">
    <property type="entry name" value="ARGININE--TRNA LIGASE, CYTOPLASMIC"/>
    <property type="match status" value="1"/>
</dbReference>
<comment type="subunit">
    <text evidence="10">Monomer.</text>
</comment>
<dbReference type="Pfam" id="PF00133">
    <property type="entry name" value="tRNA-synt_1"/>
    <property type="match status" value="1"/>
</dbReference>